<evidence type="ECO:0000313" key="4">
    <source>
        <dbReference type="Proteomes" id="UP001055185"/>
    </source>
</evidence>
<dbReference type="PANTHER" id="PTHR30204:SF85">
    <property type="entry name" value="MULTIDRUG-EFFLUX TRANSPORTER 2 REGULATOR"/>
    <property type="match status" value="1"/>
</dbReference>
<dbReference type="CDD" id="cd04782">
    <property type="entry name" value="HTH_BltR"/>
    <property type="match status" value="1"/>
</dbReference>
<sequence>MQKNPKPCINTGEFARLCNTNKRTLFHYDAIGLFRPAFVDENGYRYYSENQCDLFFTIRCLQEIGMPLSEIRQYIDHRSPEALRQLLEQQKEKVRQEQEKLRRIEQVIDTKLSLVALSRQPRVQGQIGRVGLEEMPEEYLVLSPPINTGEHD</sequence>
<dbReference type="Pfam" id="PF13411">
    <property type="entry name" value="MerR_1"/>
    <property type="match status" value="1"/>
</dbReference>
<gene>
    <name evidence="3" type="ORF">JCM17207_03100</name>
</gene>
<keyword evidence="4" id="KW-1185">Reference proteome</keyword>
<dbReference type="SUPFAM" id="SSF46955">
    <property type="entry name" value="Putative DNA-binding domain"/>
    <property type="match status" value="1"/>
</dbReference>
<feature type="domain" description="HTH merR-type" evidence="2">
    <location>
        <begin position="11"/>
        <end position="77"/>
    </location>
</feature>
<dbReference type="Proteomes" id="UP001055185">
    <property type="component" value="Unassembled WGS sequence"/>
</dbReference>
<dbReference type="PANTHER" id="PTHR30204">
    <property type="entry name" value="REDOX-CYCLING DRUG-SENSING TRANSCRIPTIONAL ACTIVATOR SOXR"/>
    <property type="match status" value="1"/>
</dbReference>
<dbReference type="PROSITE" id="PS50937">
    <property type="entry name" value="HTH_MERR_2"/>
    <property type="match status" value="1"/>
</dbReference>
<organism evidence="3 4">
    <name type="scientific">Faecalibacterium gallinarum</name>
    <dbReference type="NCBI Taxonomy" id="2903556"/>
    <lineage>
        <taxon>Bacteria</taxon>
        <taxon>Bacillati</taxon>
        <taxon>Bacillota</taxon>
        <taxon>Clostridia</taxon>
        <taxon>Eubacteriales</taxon>
        <taxon>Oscillospiraceae</taxon>
        <taxon>Faecalibacterium</taxon>
    </lineage>
</organism>
<protein>
    <recommendedName>
        <fullName evidence="2">HTH merR-type domain-containing protein</fullName>
    </recommendedName>
</protein>
<dbReference type="InterPro" id="IPR047057">
    <property type="entry name" value="MerR_fam"/>
</dbReference>
<proteinExistence type="predicted"/>
<keyword evidence="1" id="KW-0238">DNA-binding</keyword>
<accession>A0AA37IWN7</accession>
<evidence type="ECO:0000313" key="3">
    <source>
        <dbReference type="EMBL" id="GJN63685.1"/>
    </source>
</evidence>
<dbReference type="AlphaFoldDB" id="A0AA37IWN7"/>
<name>A0AA37IWN7_9FIRM</name>
<dbReference type="InterPro" id="IPR000551">
    <property type="entry name" value="MerR-type_HTH_dom"/>
</dbReference>
<dbReference type="InterPro" id="IPR009061">
    <property type="entry name" value="DNA-bd_dom_put_sf"/>
</dbReference>
<dbReference type="RefSeq" id="WP_238315835.1">
    <property type="nucleotide sequence ID" value="NZ_BQKV01000015.1"/>
</dbReference>
<dbReference type="SMART" id="SM00422">
    <property type="entry name" value="HTH_MERR"/>
    <property type="match status" value="1"/>
</dbReference>
<comment type="caution">
    <text evidence="3">The sequence shown here is derived from an EMBL/GenBank/DDBJ whole genome shotgun (WGS) entry which is preliminary data.</text>
</comment>
<dbReference type="GO" id="GO:0003700">
    <property type="term" value="F:DNA-binding transcription factor activity"/>
    <property type="evidence" value="ECO:0007669"/>
    <property type="project" value="InterPro"/>
</dbReference>
<dbReference type="Gene3D" id="1.10.1660.10">
    <property type="match status" value="1"/>
</dbReference>
<dbReference type="GO" id="GO:0003677">
    <property type="term" value="F:DNA binding"/>
    <property type="evidence" value="ECO:0007669"/>
    <property type="project" value="UniProtKB-KW"/>
</dbReference>
<evidence type="ECO:0000256" key="1">
    <source>
        <dbReference type="ARBA" id="ARBA00023125"/>
    </source>
</evidence>
<dbReference type="EMBL" id="BQKV01000015">
    <property type="protein sequence ID" value="GJN63685.1"/>
    <property type="molecule type" value="Genomic_DNA"/>
</dbReference>
<evidence type="ECO:0000259" key="2">
    <source>
        <dbReference type="PROSITE" id="PS50937"/>
    </source>
</evidence>
<reference evidence="3" key="1">
    <citation type="journal article" date="2022" name="Int. J. Syst. Evol. Microbiol.">
        <title>Genome-based, phenotypic and chemotaxonomic classification of Faecalibacterium strains: proposal of three novel species Faecalibacterium duncaniae sp. nov., Faecalibacterium hattorii sp. nov. and Faecalibacterium gallinarum sp. nov. .</title>
        <authorList>
            <person name="Sakamoto M."/>
            <person name="Sakurai N."/>
            <person name="Tanno H."/>
            <person name="Iino T."/>
            <person name="Ohkuma M."/>
            <person name="Endo A."/>
        </authorList>
    </citation>
    <scope>NUCLEOTIDE SEQUENCE</scope>
    <source>
        <strain evidence="3">JCM 17207</strain>
    </source>
</reference>